<dbReference type="Pfam" id="PF03644">
    <property type="entry name" value="Glyco_hydro_85"/>
    <property type="match status" value="1"/>
</dbReference>
<dbReference type="Proteomes" id="UP001501585">
    <property type="component" value="Unassembled WGS sequence"/>
</dbReference>
<keyword evidence="5" id="KW-1185">Reference proteome</keyword>
<dbReference type="Pfam" id="PF21910">
    <property type="entry name" value="GH85_C"/>
    <property type="match status" value="1"/>
</dbReference>
<comment type="caution">
    <text evidence="4">The sequence shown here is derived from an EMBL/GenBank/DDBJ whole genome shotgun (WGS) entry which is preliminary data.</text>
</comment>
<protein>
    <recommendedName>
        <fullName evidence="6">Mannosyl-glycoprotein endo-beta-N-acetylglucosaminidase</fullName>
    </recommendedName>
</protein>
<dbReference type="Gene3D" id="3.20.20.80">
    <property type="entry name" value="Glycosidases"/>
    <property type="match status" value="1"/>
</dbReference>
<feature type="compositionally biased region" description="Low complexity" evidence="1">
    <location>
        <begin position="412"/>
        <end position="424"/>
    </location>
</feature>
<name>A0ABN2T7N7_9ACTN</name>
<evidence type="ECO:0008006" key="6">
    <source>
        <dbReference type="Google" id="ProtNLM"/>
    </source>
</evidence>
<accession>A0ABN2T7N7</accession>
<reference evidence="5" key="1">
    <citation type="journal article" date="2019" name="Int. J. Syst. Evol. Microbiol.">
        <title>The Global Catalogue of Microorganisms (GCM) 10K type strain sequencing project: providing services to taxonomists for standard genome sequencing and annotation.</title>
        <authorList>
            <consortium name="The Broad Institute Genomics Platform"/>
            <consortium name="The Broad Institute Genome Sequencing Center for Infectious Disease"/>
            <person name="Wu L."/>
            <person name="Ma J."/>
        </authorList>
    </citation>
    <scope>NUCLEOTIDE SEQUENCE [LARGE SCALE GENOMIC DNA]</scope>
    <source>
        <strain evidence="5">JCM 15313</strain>
    </source>
</reference>
<dbReference type="PANTHER" id="PTHR13246:SF1">
    <property type="entry name" value="CYTOSOLIC ENDO-BETA-N-ACETYLGLUCOSAMINIDASE"/>
    <property type="match status" value="1"/>
</dbReference>
<dbReference type="PROSITE" id="PS51318">
    <property type="entry name" value="TAT"/>
    <property type="match status" value="1"/>
</dbReference>
<evidence type="ECO:0000256" key="1">
    <source>
        <dbReference type="SAM" id="MobiDB-lite"/>
    </source>
</evidence>
<feature type="compositionally biased region" description="Polar residues" evidence="1">
    <location>
        <begin position="127"/>
        <end position="139"/>
    </location>
</feature>
<feature type="domain" description="Cytosolic endo-beta-N-acetylglucosaminidase TIM barrel" evidence="2">
    <location>
        <begin position="156"/>
        <end position="455"/>
    </location>
</feature>
<gene>
    <name evidence="4" type="ORF">GCM10009799_30240</name>
</gene>
<evidence type="ECO:0000313" key="5">
    <source>
        <dbReference type="Proteomes" id="UP001501585"/>
    </source>
</evidence>
<dbReference type="Gene3D" id="2.60.40.10">
    <property type="entry name" value="Immunoglobulins"/>
    <property type="match status" value="1"/>
</dbReference>
<organism evidence="4 5">
    <name type="scientific">Nocardiopsis rhodophaea</name>
    <dbReference type="NCBI Taxonomy" id="280238"/>
    <lineage>
        <taxon>Bacteria</taxon>
        <taxon>Bacillati</taxon>
        <taxon>Actinomycetota</taxon>
        <taxon>Actinomycetes</taxon>
        <taxon>Streptosporangiales</taxon>
        <taxon>Nocardiopsidaceae</taxon>
        <taxon>Nocardiopsis</taxon>
    </lineage>
</organism>
<dbReference type="InterPro" id="IPR005201">
    <property type="entry name" value="TIM_ENGase"/>
</dbReference>
<dbReference type="InterPro" id="IPR006311">
    <property type="entry name" value="TAT_signal"/>
</dbReference>
<proteinExistence type="predicted"/>
<feature type="region of interest" description="Disordered" evidence="1">
    <location>
        <begin position="389"/>
        <end position="425"/>
    </location>
</feature>
<dbReference type="InterPro" id="IPR013783">
    <property type="entry name" value="Ig-like_fold"/>
</dbReference>
<dbReference type="InterPro" id="IPR032979">
    <property type="entry name" value="ENGase"/>
</dbReference>
<evidence type="ECO:0000259" key="3">
    <source>
        <dbReference type="Pfam" id="PF21910"/>
    </source>
</evidence>
<dbReference type="RefSeq" id="WP_344162957.1">
    <property type="nucleotide sequence ID" value="NZ_BAAAPC010000012.1"/>
</dbReference>
<dbReference type="Gene3D" id="2.60.120.260">
    <property type="entry name" value="Galactose-binding domain-like"/>
    <property type="match status" value="1"/>
</dbReference>
<evidence type="ECO:0000313" key="4">
    <source>
        <dbReference type="EMBL" id="GAA2000941.1"/>
    </source>
</evidence>
<dbReference type="InterPro" id="IPR054110">
    <property type="entry name" value="EndoD-like_D2"/>
</dbReference>
<evidence type="ECO:0000259" key="2">
    <source>
        <dbReference type="Pfam" id="PF03644"/>
    </source>
</evidence>
<sequence length="721" mass="77031">MDIPHDPARPTRRCVIAAGTLIALAAAVSATALGRRPAAASSPAGAPPRSGAGGAARPEAAYWFPDSVPHGQPDEGVVWRSLLDYRPQDDPDLPYNTATVPLAERRTPVGPHPGAPVGGARVQSLVSFAPTSGNPSQGEWGTRSSSVEGGGGRRAGGSSARYYALTHWSYLEELVFWGGSASEGLILAPNAPVVDAAHRNGVPVLGTVFLPPTAYGGDLRWTRDLVRRDDATGRYPVADKLVEVARVCGFDGWFINAETSGGDTALADAVRGFLRHMRAASALRVCWYDSMTTSGTIAWQNRLNDANEPFFHDAGTPVAHTMFLNFDWTADGLADSAARATRLDRDPHELWAGVDVEARGYRTPVDWDALFAADPAGVTSIGFYRPEWTHTSTPESAPPGEFHRRDDRFWTGPSGDPSAPAPSARWPGVSAHVADRCAAVVAPFGTVFNTGHGLRYAVEGRIVSDRAWHHLGVQDVLPPRRWVRRGDGTSATVDFDFDTPFHGGNSLLCAGITAAPAEIDLYPVRSVIAAGTDTVVELVHDGDAGTTVELAVAWADPARPGEAPPYAYLTAPVEPIPGTSWSRSTFPLPGGPGRTLRALGVRLRSNSEGEGTRWRLGRLRLAPRAQQPPGRPRAPRIEAAHTDADGSATLRVRWCAAGSARHYEVAQATPDGPVLFGATASTAHYLTGVRRYPGERAARLEINAVGDDYRRSAPAVLRYTW</sequence>
<dbReference type="CDD" id="cd06547">
    <property type="entry name" value="GH85_ENGase"/>
    <property type="match status" value="1"/>
</dbReference>
<dbReference type="EMBL" id="BAAAPC010000012">
    <property type="protein sequence ID" value="GAA2000941.1"/>
    <property type="molecule type" value="Genomic_DNA"/>
</dbReference>
<feature type="domain" description="Endo-beta-N-acetylglucosaminidase D-like D2" evidence="3">
    <location>
        <begin position="638"/>
        <end position="721"/>
    </location>
</feature>
<feature type="region of interest" description="Disordered" evidence="1">
    <location>
        <begin position="127"/>
        <end position="153"/>
    </location>
</feature>
<feature type="region of interest" description="Disordered" evidence="1">
    <location>
        <begin position="38"/>
        <end position="57"/>
    </location>
</feature>
<dbReference type="PANTHER" id="PTHR13246">
    <property type="entry name" value="ENDO BETA N-ACETYLGLUCOSAMINIDASE"/>
    <property type="match status" value="1"/>
</dbReference>